<feature type="transmembrane region" description="Helical" evidence="1">
    <location>
        <begin position="396"/>
        <end position="419"/>
    </location>
</feature>
<keyword evidence="1" id="KW-0472">Membrane</keyword>
<sequence length="486" mass="56317">MEALVRELFFQEFRHRLDDYGTEKFRRFLKRAPLVQLSFTSTVFLIFSFVFLRAEKLLGESEIVFASLVSALLVFVVVISSFLVIEFLYSLARTRALQPLLLLPINVEFLPLKTWLKYYTIPLIFLFLPFFLKMLRYHWMALIVAMMWFIISIAIGWGFGCLIAIFSLRMRKIGILRDIFSLTLRVAFILFLTLFIFYGVIFPEIFKSVFQFRALSTYFFPIAQATTLVLSFQGILQWKVIMTYATLSFLILLFGNHLIMLHLIEERQISKIGKSFEAKLLPKMFSIIAKDVKLALRRSSSLFILLMPFIFLVPLTFLRDDRLVTWVLIIGSFAVITSLNVQILLMEEYKSGWFMFSLPINWKEFRNAKALTSFILFAPILLVSVVVAKVDISGSSLFLFIFGAFTNLLMAKVITLWLTRNMKDEYTLMPAYLTIGDTLVIFGLAFFLVNFPASLFYLLHGYIRIFAGVVFLALEGILMIILYKEA</sequence>
<dbReference type="RefSeq" id="WP_013467938.1">
    <property type="nucleotide sequence ID" value="NC_014804.1"/>
</dbReference>
<reference evidence="2 3" key="1">
    <citation type="journal article" date="2011" name="J. Bacteriol.">
        <title>Complete genome sequence of the hyperthermophilic, piezophilic, heterotrophic, and carboxydotrophic archaeon Thermococcus barophilus MP.</title>
        <authorList>
            <person name="Vannier P."/>
            <person name="Marteinsson V.T."/>
            <person name="Fridjonsson O.H."/>
            <person name="Oger P."/>
            <person name="Jebbar M."/>
        </authorList>
    </citation>
    <scope>NUCLEOTIDE SEQUENCE [LARGE SCALE GENOMIC DNA]</scope>
    <source>
        <strain evidence="3">DSM 11836 / MP</strain>
    </source>
</reference>
<dbReference type="Proteomes" id="UP000007478">
    <property type="component" value="Chromosome"/>
</dbReference>
<evidence type="ECO:0000256" key="1">
    <source>
        <dbReference type="SAM" id="Phobius"/>
    </source>
</evidence>
<feature type="transmembrane region" description="Helical" evidence="1">
    <location>
        <begin position="323"/>
        <end position="346"/>
    </location>
</feature>
<dbReference type="eggNOG" id="arCOG02444">
    <property type="taxonomic scope" value="Archaea"/>
</dbReference>
<evidence type="ECO:0000313" key="3">
    <source>
        <dbReference type="Proteomes" id="UP000007478"/>
    </source>
</evidence>
<organism evidence="2 3">
    <name type="scientific">Thermococcus barophilus (strain DSM 11836 / MP)</name>
    <dbReference type="NCBI Taxonomy" id="391623"/>
    <lineage>
        <taxon>Archaea</taxon>
        <taxon>Methanobacteriati</taxon>
        <taxon>Methanobacteriota</taxon>
        <taxon>Thermococci</taxon>
        <taxon>Thermococcales</taxon>
        <taxon>Thermococcaceae</taxon>
        <taxon>Thermococcus</taxon>
    </lineage>
</organism>
<feature type="transmembrane region" description="Helical" evidence="1">
    <location>
        <begin position="461"/>
        <end position="483"/>
    </location>
</feature>
<dbReference type="Pfam" id="PF09847">
    <property type="entry name" value="12TM_1"/>
    <property type="match status" value="1"/>
</dbReference>
<feature type="transmembrane region" description="Helical" evidence="1">
    <location>
        <begin position="186"/>
        <end position="206"/>
    </location>
</feature>
<dbReference type="InterPro" id="IPR018646">
    <property type="entry name" value="12TM_1"/>
</dbReference>
<protein>
    <submittedName>
        <fullName evidence="2">Hypothetical membrane spanning protein</fullName>
    </submittedName>
</protein>
<dbReference type="EMBL" id="CP002372">
    <property type="protein sequence ID" value="ADT84640.1"/>
    <property type="molecule type" value="Genomic_DNA"/>
</dbReference>
<feature type="transmembrane region" description="Helical" evidence="1">
    <location>
        <begin position="112"/>
        <end position="132"/>
    </location>
</feature>
<dbReference type="KEGG" id="tba:TERMP_01665"/>
<gene>
    <name evidence="2" type="ordered locus">TERMP_01665</name>
</gene>
<feature type="transmembrane region" description="Helical" evidence="1">
    <location>
        <begin position="139"/>
        <end position="166"/>
    </location>
</feature>
<keyword evidence="1" id="KW-0812">Transmembrane</keyword>
<dbReference type="AlphaFoldDB" id="F0LJB8"/>
<feature type="transmembrane region" description="Helical" evidence="1">
    <location>
        <begin position="242"/>
        <end position="264"/>
    </location>
</feature>
<evidence type="ECO:0000313" key="2">
    <source>
        <dbReference type="EMBL" id="ADT84640.1"/>
    </source>
</evidence>
<feature type="transmembrane region" description="Helical" evidence="1">
    <location>
        <begin position="300"/>
        <end position="317"/>
    </location>
</feature>
<feature type="transmembrane region" description="Helical" evidence="1">
    <location>
        <begin position="218"/>
        <end position="236"/>
    </location>
</feature>
<dbReference type="PATRIC" id="fig|391623.17.peg.1664"/>
<keyword evidence="1" id="KW-1133">Transmembrane helix</keyword>
<proteinExistence type="predicted"/>
<dbReference type="HOGENOM" id="CLU_559766_0_0_2"/>
<accession>F0LJB8</accession>
<feature type="transmembrane region" description="Helical" evidence="1">
    <location>
        <begin position="64"/>
        <end position="92"/>
    </location>
</feature>
<feature type="transmembrane region" description="Helical" evidence="1">
    <location>
        <begin position="367"/>
        <end position="390"/>
    </location>
</feature>
<dbReference type="GeneID" id="10041981"/>
<name>F0LJB8_THEBM</name>
<feature type="transmembrane region" description="Helical" evidence="1">
    <location>
        <begin position="34"/>
        <end position="52"/>
    </location>
</feature>
<dbReference type="OrthoDB" id="103667at2157"/>
<keyword evidence="3" id="KW-1185">Reference proteome</keyword>
<feature type="transmembrane region" description="Helical" evidence="1">
    <location>
        <begin position="431"/>
        <end position="449"/>
    </location>
</feature>